<dbReference type="PROSITE" id="PS51257">
    <property type="entry name" value="PROKAR_LIPOPROTEIN"/>
    <property type="match status" value="1"/>
</dbReference>
<dbReference type="EMBL" id="SLXL01000008">
    <property type="protein sequence ID" value="TCP22049.1"/>
    <property type="molecule type" value="Genomic_DNA"/>
</dbReference>
<dbReference type="AlphaFoldDB" id="A0A4R2NKD0"/>
<organism evidence="1 2">
    <name type="scientific">Rhodovulum adriaticum</name>
    <name type="common">Rhodopseudomonas adriatica</name>
    <dbReference type="NCBI Taxonomy" id="35804"/>
    <lineage>
        <taxon>Bacteria</taxon>
        <taxon>Pseudomonadati</taxon>
        <taxon>Pseudomonadota</taxon>
        <taxon>Alphaproteobacteria</taxon>
        <taxon>Rhodobacterales</taxon>
        <taxon>Paracoccaceae</taxon>
        <taxon>Rhodovulum</taxon>
    </lineage>
</organism>
<accession>A0A4R2NKD0</accession>
<protein>
    <submittedName>
        <fullName evidence="1">Uncharacterized protein</fullName>
    </submittedName>
</protein>
<reference evidence="1 2" key="1">
    <citation type="submission" date="2019-03" db="EMBL/GenBank/DDBJ databases">
        <title>Genomic Encyclopedia of Type Strains, Phase IV (KMG-IV): sequencing the most valuable type-strain genomes for metagenomic binning, comparative biology and taxonomic classification.</title>
        <authorList>
            <person name="Goeker M."/>
        </authorList>
    </citation>
    <scope>NUCLEOTIDE SEQUENCE [LARGE SCALE GENOMIC DNA]</scope>
    <source>
        <strain evidence="1 2">DSM 2781</strain>
    </source>
</reference>
<evidence type="ECO:0000313" key="2">
    <source>
        <dbReference type="Proteomes" id="UP000295733"/>
    </source>
</evidence>
<name>A0A4R2NKD0_RHOAD</name>
<gene>
    <name evidence="1" type="ORF">EV656_10895</name>
</gene>
<dbReference type="Proteomes" id="UP000295733">
    <property type="component" value="Unassembled WGS sequence"/>
</dbReference>
<keyword evidence="2" id="KW-1185">Reference proteome</keyword>
<evidence type="ECO:0000313" key="1">
    <source>
        <dbReference type="EMBL" id="TCP22049.1"/>
    </source>
</evidence>
<proteinExistence type="predicted"/>
<sequence length="45" mass="4524">MKSLPLVLGAVLILAACGVDGVPERPESGLTITGTAEFGIEGGQR</sequence>
<comment type="caution">
    <text evidence="1">The sequence shown here is derived from an EMBL/GenBank/DDBJ whole genome shotgun (WGS) entry which is preliminary data.</text>
</comment>
<dbReference type="RefSeq" id="WP_165919000.1">
    <property type="nucleotide sequence ID" value="NZ_NRRP01000011.1"/>
</dbReference>